<keyword evidence="5" id="KW-0813">Transport</keyword>
<gene>
    <name evidence="19" type="primary">ND2</name>
</gene>
<feature type="transmembrane region" description="Helical" evidence="18">
    <location>
        <begin position="7"/>
        <end position="32"/>
    </location>
</feature>
<reference evidence="19" key="1">
    <citation type="submission" date="2021-04" db="EMBL/GenBank/DDBJ databases">
        <authorList>
            <person name="Zhang X."/>
        </authorList>
    </citation>
    <scope>NUCLEOTIDE SEQUENCE</scope>
</reference>
<comment type="subcellular location">
    <subcellularLocation>
        <location evidence="1">Mitochondrion inner membrane</location>
        <topology evidence="1">Multi-pass membrane protein</topology>
    </subcellularLocation>
</comment>
<dbReference type="InterPro" id="IPR050175">
    <property type="entry name" value="Complex_I_Subunit_2"/>
</dbReference>
<evidence type="ECO:0000256" key="1">
    <source>
        <dbReference type="ARBA" id="ARBA00004448"/>
    </source>
</evidence>
<keyword evidence="8" id="KW-0999">Mitochondrion inner membrane</keyword>
<evidence type="ECO:0000313" key="19">
    <source>
        <dbReference type="EMBL" id="UDF84428.1"/>
    </source>
</evidence>
<comment type="catalytic activity">
    <reaction evidence="17">
        <text>a ubiquinone + NADH + 5 H(+)(in) = a ubiquinol + NAD(+) + 4 H(+)(out)</text>
        <dbReference type="Rhea" id="RHEA:29091"/>
        <dbReference type="Rhea" id="RHEA-COMP:9565"/>
        <dbReference type="Rhea" id="RHEA-COMP:9566"/>
        <dbReference type="ChEBI" id="CHEBI:15378"/>
        <dbReference type="ChEBI" id="CHEBI:16389"/>
        <dbReference type="ChEBI" id="CHEBI:17976"/>
        <dbReference type="ChEBI" id="CHEBI:57540"/>
        <dbReference type="ChEBI" id="CHEBI:57945"/>
        <dbReference type="EC" id="7.1.1.2"/>
    </reaction>
</comment>
<keyword evidence="7 18" id="KW-0812">Transmembrane</keyword>
<evidence type="ECO:0000256" key="10">
    <source>
        <dbReference type="ARBA" id="ARBA00022982"/>
    </source>
</evidence>
<evidence type="ECO:0000256" key="15">
    <source>
        <dbReference type="ARBA" id="ARBA00023136"/>
    </source>
</evidence>
<dbReference type="GO" id="GO:0006120">
    <property type="term" value="P:mitochondrial electron transport, NADH to ubiquinone"/>
    <property type="evidence" value="ECO:0007669"/>
    <property type="project" value="TreeGrafter"/>
</dbReference>
<dbReference type="EMBL" id="MW971448">
    <property type="protein sequence ID" value="UDF84441.1"/>
    <property type="molecule type" value="Genomic_DNA"/>
</dbReference>
<feature type="transmembrane region" description="Helical" evidence="18">
    <location>
        <begin position="223"/>
        <end position="241"/>
    </location>
</feature>
<keyword evidence="10" id="KW-0249">Electron transport</keyword>
<evidence type="ECO:0000256" key="4">
    <source>
        <dbReference type="ARBA" id="ARBA00021008"/>
    </source>
</evidence>
<dbReference type="GO" id="GO:0005743">
    <property type="term" value="C:mitochondrial inner membrane"/>
    <property type="evidence" value="ECO:0007669"/>
    <property type="project" value="UniProtKB-SubCell"/>
</dbReference>
<feature type="transmembrane region" description="Helical" evidence="18">
    <location>
        <begin position="300"/>
        <end position="320"/>
    </location>
</feature>
<evidence type="ECO:0000256" key="9">
    <source>
        <dbReference type="ARBA" id="ARBA00022967"/>
    </source>
</evidence>
<geneLocation type="mitochondrion" evidence="19"/>
<proteinExistence type="inferred from homology"/>
<dbReference type="EMBL" id="MW971447">
    <property type="protein sequence ID" value="UDF84428.1"/>
    <property type="molecule type" value="Genomic_DNA"/>
</dbReference>
<feature type="transmembrane region" description="Helical" evidence="18">
    <location>
        <begin position="101"/>
        <end position="123"/>
    </location>
</feature>
<evidence type="ECO:0000256" key="12">
    <source>
        <dbReference type="ARBA" id="ARBA00023027"/>
    </source>
</evidence>
<evidence type="ECO:0000256" key="18">
    <source>
        <dbReference type="SAM" id="Phobius"/>
    </source>
</evidence>
<dbReference type="GO" id="GO:0008137">
    <property type="term" value="F:NADH dehydrogenase (ubiquinone) activity"/>
    <property type="evidence" value="ECO:0007669"/>
    <property type="project" value="UniProtKB-EC"/>
</dbReference>
<dbReference type="AlphaFoldDB" id="A0A8K1KVM9"/>
<dbReference type="PANTHER" id="PTHR46552:SF1">
    <property type="entry name" value="NADH-UBIQUINONE OXIDOREDUCTASE CHAIN 2"/>
    <property type="match status" value="1"/>
</dbReference>
<keyword evidence="12" id="KW-0520">NAD</keyword>
<sequence length="322" mass="35826">MMFLSPLIGYFFMVWFSMTLALSAHSMFFFWISLEVNILAILPLFTSAQSPSSNEIALKYFVSQGVASIFFLCFSLLSLKISSLTLVAMVMILFKMGLPPLHSWMVSILLESPLWIIFLISSVQKLIPLHILAVLQIPSSLLSGFVLLTLILSLMTVKNMQSIRPMLILSTFGNSCWMAASTLLSKLWLWFLFFYSLFLASALKSLHSFNIQKLSSLLSESQFVKVLCFLNFLNLGGLPPFSGFLLKLTLLKTFLLGTSLILMLSLIGLSLIVLFSYLSITFFGLASFSASTNQTTRPSSILMGILTMFSSLSAPLLMLMSP</sequence>
<keyword evidence="11 18" id="KW-1133">Transmembrane helix</keyword>
<keyword evidence="9" id="KW-1278">Translocase</keyword>
<dbReference type="PANTHER" id="PTHR46552">
    <property type="entry name" value="NADH-UBIQUINONE OXIDOREDUCTASE CHAIN 2"/>
    <property type="match status" value="1"/>
</dbReference>
<evidence type="ECO:0000256" key="6">
    <source>
        <dbReference type="ARBA" id="ARBA00022660"/>
    </source>
</evidence>
<organism evidence="19">
    <name type="scientific">Phyllodiaptomus tunguidus</name>
    <dbReference type="NCBI Taxonomy" id="2690417"/>
    <lineage>
        <taxon>Eukaryota</taxon>
        <taxon>Metazoa</taxon>
        <taxon>Ecdysozoa</taxon>
        <taxon>Arthropoda</taxon>
        <taxon>Crustacea</taxon>
        <taxon>Multicrustacea</taxon>
        <taxon>Hexanauplia</taxon>
        <taxon>Copepoda</taxon>
        <taxon>Calanoida</taxon>
        <taxon>Diaptomidae</taxon>
        <taxon>Phyllodiaptomus</taxon>
    </lineage>
</organism>
<evidence type="ECO:0000256" key="14">
    <source>
        <dbReference type="ARBA" id="ARBA00023128"/>
    </source>
</evidence>
<evidence type="ECO:0000256" key="16">
    <source>
        <dbReference type="ARBA" id="ARBA00031028"/>
    </source>
</evidence>
<feature type="transmembrane region" description="Helical" evidence="18">
    <location>
        <begin position="69"/>
        <end position="94"/>
    </location>
</feature>
<evidence type="ECO:0000256" key="5">
    <source>
        <dbReference type="ARBA" id="ARBA00022448"/>
    </source>
</evidence>
<keyword evidence="15 18" id="KW-0472">Membrane</keyword>
<evidence type="ECO:0000256" key="13">
    <source>
        <dbReference type="ARBA" id="ARBA00023075"/>
    </source>
</evidence>
<accession>A0A8K1KVM9</accession>
<evidence type="ECO:0000256" key="11">
    <source>
        <dbReference type="ARBA" id="ARBA00022989"/>
    </source>
</evidence>
<keyword evidence="14 19" id="KW-0496">Mitochondrion</keyword>
<evidence type="ECO:0000256" key="8">
    <source>
        <dbReference type="ARBA" id="ARBA00022792"/>
    </source>
</evidence>
<feature type="transmembrane region" description="Helical" evidence="18">
    <location>
        <begin position="190"/>
        <end position="211"/>
    </location>
</feature>
<feature type="transmembrane region" description="Helical" evidence="18">
    <location>
        <begin position="261"/>
        <end position="288"/>
    </location>
</feature>
<keyword evidence="13" id="KW-0830">Ubiquinone</keyword>
<protein>
    <recommendedName>
        <fullName evidence="4">NADH-ubiquinone oxidoreductase chain 2</fullName>
        <ecNumber evidence="3">7.1.1.2</ecNumber>
    </recommendedName>
    <alternativeName>
        <fullName evidence="16">NADH dehydrogenase subunit 2</fullName>
    </alternativeName>
</protein>
<comment type="similarity">
    <text evidence="2">Belongs to the complex I subunit 2 family.</text>
</comment>
<evidence type="ECO:0000256" key="7">
    <source>
        <dbReference type="ARBA" id="ARBA00022692"/>
    </source>
</evidence>
<feature type="transmembrane region" description="Helical" evidence="18">
    <location>
        <begin position="129"/>
        <end position="154"/>
    </location>
</feature>
<name>A0A8K1KVM9_9MAXI</name>
<evidence type="ECO:0000256" key="2">
    <source>
        <dbReference type="ARBA" id="ARBA00007012"/>
    </source>
</evidence>
<evidence type="ECO:0000256" key="17">
    <source>
        <dbReference type="ARBA" id="ARBA00049551"/>
    </source>
</evidence>
<keyword evidence="6" id="KW-0679">Respiratory chain</keyword>
<evidence type="ECO:0000256" key="3">
    <source>
        <dbReference type="ARBA" id="ARBA00012944"/>
    </source>
</evidence>
<dbReference type="EC" id="7.1.1.2" evidence="3"/>